<accession>A0AAW2QGK7</accession>
<protein>
    <submittedName>
        <fullName evidence="1">Uncharacterized protein</fullName>
    </submittedName>
</protein>
<dbReference type="AlphaFoldDB" id="A0AAW2QGK7"/>
<proteinExistence type="predicted"/>
<dbReference type="EMBL" id="JACGWJ010000015">
    <property type="protein sequence ID" value="KAL0366933.1"/>
    <property type="molecule type" value="Genomic_DNA"/>
</dbReference>
<comment type="caution">
    <text evidence="1">The sequence shown here is derived from an EMBL/GenBank/DDBJ whole genome shotgun (WGS) entry which is preliminary data.</text>
</comment>
<reference evidence="1" key="2">
    <citation type="journal article" date="2024" name="Plant">
        <title>Genomic evolution and insights into agronomic trait innovations of Sesamum species.</title>
        <authorList>
            <person name="Miao H."/>
            <person name="Wang L."/>
            <person name="Qu L."/>
            <person name="Liu H."/>
            <person name="Sun Y."/>
            <person name="Le M."/>
            <person name="Wang Q."/>
            <person name="Wei S."/>
            <person name="Zheng Y."/>
            <person name="Lin W."/>
            <person name="Duan Y."/>
            <person name="Cao H."/>
            <person name="Xiong S."/>
            <person name="Wang X."/>
            <person name="Wei L."/>
            <person name="Li C."/>
            <person name="Ma Q."/>
            <person name="Ju M."/>
            <person name="Zhao R."/>
            <person name="Li G."/>
            <person name="Mu C."/>
            <person name="Tian Q."/>
            <person name="Mei H."/>
            <person name="Zhang T."/>
            <person name="Gao T."/>
            <person name="Zhang H."/>
        </authorList>
    </citation>
    <scope>NUCLEOTIDE SEQUENCE</scope>
    <source>
        <strain evidence="1">G02</strain>
    </source>
</reference>
<organism evidence="1">
    <name type="scientific">Sesamum radiatum</name>
    <name type="common">Black benniseed</name>
    <dbReference type="NCBI Taxonomy" id="300843"/>
    <lineage>
        <taxon>Eukaryota</taxon>
        <taxon>Viridiplantae</taxon>
        <taxon>Streptophyta</taxon>
        <taxon>Embryophyta</taxon>
        <taxon>Tracheophyta</taxon>
        <taxon>Spermatophyta</taxon>
        <taxon>Magnoliopsida</taxon>
        <taxon>eudicotyledons</taxon>
        <taxon>Gunneridae</taxon>
        <taxon>Pentapetalae</taxon>
        <taxon>asterids</taxon>
        <taxon>lamiids</taxon>
        <taxon>Lamiales</taxon>
        <taxon>Pedaliaceae</taxon>
        <taxon>Sesamum</taxon>
    </lineage>
</organism>
<gene>
    <name evidence="1" type="ORF">Sradi_3583400</name>
</gene>
<sequence length="226" mass="25641">MCSSKLDGGLGFRNLEAFNLVLLAKQLWRLLTGPGCLVSKVLKAKYFPRHHLFEAQVGVRPSFTWRSIIAARDLLRSSCRWRISLGHLVDVWKDPLIPRRLFASLLRILIVSRIYGLMISFWIPHKNGMWSSLTHCYPQRIVSVEFLAATKNYERSSGFSGLFFNGSSRLFKDLFVLAINSASQERSNGRGGSSCDERGNQITSASNIGNRFFGKEMSFRRLCDVT</sequence>
<reference evidence="1" key="1">
    <citation type="submission" date="2020-06" db="EMBL/GenBank/DDBJ databases">
        <authorList>
            <person name="Li T."/>
            <person name="Hu X."/>
            <person name="Zhang T."/>
            <person name="Song X."/>
            <person name="Zhang H."/>
            <person name="Dai N."/>
            <person name="Sheng W."/>
            <person name="Hou X."/>
            <person name="Wei L."/>
        </authorList>
    </citation>
    <scope>NUCLEOTIDE SEQUENCE</scope>
    <source>
        <strain evidence="1">G02</strain>
        <tissue evidence="1">Leaf</tissue>
    </source>
</reference>
<name>A0AAW2QGK7_SESRA</name>
<evidence type="ECO:0000313" key="1">
    <source>
        <dbReference type="EMBL" id="KAL0366933.1"/>
    </source>
</evidence>